<dbReference type="InterPro" id="IPR019844">
    <property type="entry name" value="CSD_CS"/>
</dbReference>
<accession>A0A2N5M7L6</accession>
<dbReference type="GO" id="GO:0051252">
    <property type="term" value="P:regulation of RNA metabolic process"/>
    <property type="evidence" value="ECO:0007669"/>
    <property type="project" value="UniProtKB-ARBA"/>
</dbReference>
<keyword evidence="2" id="KW-0963">Cytoplasm</keyword>
<proteinExistence type="predicted"/>
<dbReference type="SUPFAM" id="SSF50249">
    <property type="entry name" value="Nucleic acid-binding proteins"/>
    <property type="match status" value="1"/>
</dbReference>
<gene>
    <name evidence="8" type="ORF">CUU66_08395</name>
</gene>
<evidence type="ECO:0000256" key="6">
    <source>
        <dbReference type="RuleBase" id="RU000408"/>
    </source>
</evidence>
<feature type="domain" description="CSD" evidence="7">
    <location>
        <begin position="1"/>
        <end position="65"/>
    </location>
</feature>
<dbReference type="OrthoDB" id="9805039at2"/>
<evidence type="ECO:0000256" key="4">
    <source>
        <dbReference type="ARBA" id="ARBA00023159"/>
    </source>
</evidence>
<dbReference type="GO" id="GO:0010468">
    <property type="term" value="P:regulation of gene expression"/>
    <property type="evidence" value="ECO:0007669"/>
    <property type="project" value="UniProtKB-ARBA"/>
</dbReference>
<dbReference type="InterPro" id="IPR012156">
    <property type="entry name" value="Cold_shock_CspA"/>
</dbReference>
<dbReference type="InterPro" id="IPR012340">
    <property type="entry name" value="NA-bd_OB-fold"/>
</dbReference>
<evidence type="ECO:0000256" key="1">
    <source>
        <dbReference type="ARBA" id="ARBA00004496"/>
    </source>
</evidence>
<evidence type="ECO:0000259" key="7">
    <source>
        <dbReference type="PROSITE" id="PS51857"/>
    </source>
</evidence>
<evidence type="ECO:0000256" key="3">
    <source>
        <dbReference type="ARBA" id="ARBA00023015"/>
    </source>
</evidence>
<dbReference type="PANTHER" id="PTHR11544">
    <property type="entry name" value="COLD SHOCK DOMAIN CONTAINING PROTEINS"/>
    <property type="match status" value="1"/>
</dbReference>
<evidence type="ECO:0000313" key="9">
    <source>
        <dbReference type="Proteomes" id="UP000234748"/>
    </source>
</evidence>
<dbReference type="CDD" id="cd04458">
    <property type="entry name" value="CSP_CDS"/>
    <property type="match status" value="1"/>
</dbReference>
<dbReference type="InterPro" id="IPR002059">
    <property type="entry name" value="CSP_DNA-bd"/>
</dbReference>
<organism evidence="8 9">
    <name type="scientific">Peribacillus deserti</name>
    <dbReference type="NCBI Taxonomy" id="673318"/>
    <lineage>
        <taxon>Bacteria</taxon>
        <taxon>Bacillati</taxon>
        <taxon>Bacillota</taxon>
        <taxon>Bacilli</taxon>
        <taxon>Bacillales</taxon>
        <taxon>Bacillaceae</taxon>
        <taxon>Peribacillus</taxon>
    </lineage>
</organism>
<dbReference type="SMART" id="SM00357">
    <property type="entry name" value="CSP"/>
    <property type="match status" value="1"/>
</dbReference>
<dbReference type="PROSITE" id="PS00352">
    <property type="entry name" value="CSD_1"/>
    <property type="match status" value="1"/>
</dbReference>
<evidence type="ECO:0000313" key="8">
    <source>
        <dbReference type="EMBL" id="PLT30349.1"/>
    </source>
</evidence>
<dbReference type="PRINTS" id="PR00050">
    <property type="entry name" value="COLDSHOCK"/>
</dbReference>
<keyword evidence="4" id="KW-0010">Activator</keyword>
<dbReference type="EMBL" id="PGUY01000023">
    <property type="protein sequence ID" value="PLT30349.1"/>
    <property type="molecule type" value="Genomic_DNA"/>
</dbReference>
<keyword evidence="3" id="KW-0805">Transcription regulation</keyword>
<dbReference type="GO" id="GO:0005737">
    <property type="term" value="C:cytoplasm"/>
    <property type="evidence" value="ECO:0007669"/>
    <property type="project" value="UniProtKB-SubCell"/>
</dbReference>
<dbReference type="PIRSF" id="PIRSF002599">
    <property type="entry name" value="Cold_shock_A"/>
    <property type="match status" value="1"/>
</dbReference>
<comment type="subcellular location">
    <subcellularLocation>
        <location evidence="1 6">Cytoplasm</location>
    </subcellularLocation>
</comment>
<dbReference type="PROSITE" id="PS51857">
    <property type="entry name" value="CSD_2"/>
    <property type="match status" value="1"/>
</dbReference>
<dbReference type="InterPro" id="IPR011129">
    <property type="entry name" value="CSD"/>
</dbReference>
<dbReference type="AlphaFoldDB" id="A0A2N5M7L6"/>
<keyword evidence="9" id="KW-1185">Reference proteome</keyword>
<keyword evidence="5" id="KW-0804">Transcription</keyword>
<reference evidence="8 9" key="1">
    <citation type="submission" date="2017-11" db="EMBL/GenBank/DDBJ databases">
        <title>Comparitive Functional Genomics of Dry Heat Resistant strains isolated from the Viking Spacecraft.</title>
        <authorList>
            <person name="Seuylemezian A."/>
            <person name="Cooper K."/>
            <person name="Vaishampayan P."/>
        </authorList>
    </citation>
    <scope>NUCLEOTIDE SEQUENCE [LARGE SCALE GENOMIC DNA]</scope>
    <source>
        <strain evidence="8 9">V1-29</strain>
    </source>
</reference>
<dbReference type="Gene3D" id="2.40.50.140">
    <property type="entry name" value="Nucleic acid-binding proteins"/>
    <property type="match status" value="1"/>
</dbReference>
<comment type="caution">
    <text evidence="8">The sequence shown here is derived from an EMBL/GenBank/DDBJ whole genome shotgun (WGS) entry which is preliminary data.</text>
</comment>
<dbReference type="GO" id="GO:0003676">
    <property type="term" value="F:nucleic acid binding"/>
    <property type="evidence" value="ECO:0007669"/>
    <property type="project" value="InterPro"/>
</dbReference>
<dbReference type="FunFam" id="2.40.50.140:FF:000006">
    <property type="entry name" value="Cold shock protein CspC"/>
    <property type="match status" value="1"/>
</dbReference>
<name>A0A2N5M7L6_9BACI</name>
<dbReference type="Proteomes" id="UP000234748">
    <property type="component" value="Unassembled WGS sequence"/>
</dbReference>
<protein>
    <submittedName>
        <fullName evidence="8">Cold-shock protein</fullName>
    </submittedName>
</protein>
<evidence type="ECO:0000256" key="5">
    <source>
        <dbReference type="ARBA" id="ARBA00023163"/>
    </source>
</evidence>
<evidence type="ECO:0000256" key="2">
    <source>
        <dbReference type="ARBA" id="ARBA00022490"/>
    </source>
</evidence>
<dbReference type="InterPro" id="IPR050181">
    <property type="entry name" value="Cold_shock_domain"/>
</dbReference>
<dbReference type="Pfam" id="PF00313">
    <property type="entry name" value="CSD"/>
    <property type="match status" value="1"/>
</dbReference>
<dbReference type="Gene3D" id="6.20.370.130">
    <property type="match status" value="1"/>
</dbReference>
<dbReference type="RefSeq" id="WP_101641233.1">
    <property type="nucleotide sequence ID" value="NZ_PGUY01000023.1"/>
</dbReference>
<sequence>MEQGKVKWFNAEKGFGFIEREGGDDVFVHFSAIQGEGFKTLEEGQSVTFDVEQGNRGPQASNVNKA</sequence>